<keyword evidence="2" id="KW-1185">Reference proteome</keyword>
<dbReference type="AlphaFoldDB" id="A0A7J0H166"/>
<gene>
    <name evidence="1" type="ORF">Acr_26g0001370</name>
</gene>
<proteinExistence type="predicted"/>
<organism evidence="1 2">
    <name type="scientific">Actinidia rufa</name>
    <dbReference type="NCBI Taxonomy" id="165716"/>
    <lineage>
        <taxon>Eukaryota</taxon>
        <taxon>Viridiplantae</taxon>
        <taxon>Streptophyta</taxon>
        <taxon>Embryophyta</taxon>
        <taxon>Tracheophyta</taxon>
        <taxon>Spermatophyta</taxon>
        <taxon>Magnoliopsida</taxon>
        <taxon>eudicotyledons</taxon>
        <taxon>Gunneridae</taxon>
        <taxon>Pentapetalae</taxon>
        <taxon>asterids</taxon>
        <taxon>Ericales</taxon>
        <taxon>Actinidiaceae</taxon>
        <taxon>Actinidia</taxon>
    </lineage>
</organism>
<sequence>MNFASFETIKDVPILSPLQLNTKAEDRLSNSSVGSAVVDEDSPQLMDSGDSYFLNDDYPGCMSPVDSLRLEKEDAPNFSFSFPLFG</sequence>
<evidence type="ECO:0000313" key="1">
    <source>
        <dbReference type="EMBL" id="GFZ16867.1"/>
    </source>
</evidence>
<dbReference type="OrthoDB" id="6159439at2759"/>
<dbReference type="Proteomes" id="UP000585474">
    <property type="component" value="Unassembled WGS sequence"/>
</dbReference>
<protein>
    <submittedName>
        <fullName evidence="1">Uncharacterized protein</fullName>
    </submittedName>
</protein>
<reference evidence="1 2" key="1">
    <citation type="submission" date="2019-07" db="EMBL/GenBank/DDBJ databases">
        <title>De Novo Assembly of kiwifruit Actinidia rufa.</title>
        <authorList>
            <person name="Sugita-Konishi S."/>
            <person name="Sato K."/>
            <person name="Mori E."/>
            <person name="Abe Y."/>
            <person name="Kisaki G."/>
            <person name="Hamano K."/>
            <person name="Suezawa K."/>
            <person name="Otani M."/>
            <person name="Fukuda T."/>
            <person name="Manabe T."/>
            <person name="Gomi K."/>
            <person name="Tabuchi M."/>
            <person name="Akimitsu K."/>
            <person name="Kataoka I."/>
        </authorList>
    </citation>
    <scope>NUCLEOTIDE SEQUENCE [LARGE SCALE GENOMIC DNA]</scope>
    <source>
        <strain evidence="2">cv. Fuchu</strain>
    </source>
</reference>
<dbReference type="EMBL" id="BJWL01000026">
    <property type="protein sequence ID" value="GFZ16867.1"/>
    <property type="molecule type" value="Genomic_DNA"/>
</dbReference>
<comment type="caution">
    <text evidence="1">The sequence shown here is derived from an EMBL/GenBank/DDBJ whole genome shotgun (WGS) entry which is preliminary data.</text>
</comment>
<name>A0A7J0H166_9ERIC</name>
<accession>A0A7J0H166</accession>
<evidence type="ECO:0000313" key="2">
    <source>
        <dbReference type="Proteomes" id="UP000585474"/>
    </source>
</evidence>